<evidence type="ECO:0000313" key="3">
    <source>
        <dbReference type="EMBL" id="MCS7484314.1"/>
    </source>
</evidence>
<evidence type="ECO:0000256" key="1">
    <source>
        <dbReference type="SAM" id="Phobius"/>
    </source>
</evidence>
<protein>
    <recommendedName>
        <fullName evidence="5">LPXTG-motif cell wall-anchored protein</fullName>
    </recommendedName>
</protein>
<proteinExistence type="predicted"/>
<feature type="chain" id="PRO_5040853109" description="LPXTG-motif cell wall-anchored protein" evidence="2">
    <location>
        <begin position="20"/>
        <end position="92"/>
    </location>
</feature>
<dbReference type="RefSeq" id="WP_259629762.1">
    <property type="nucleotide sequence ID" value="NZ_JANYMP010000044.1"/>
</dbReference>
<dbReference type="Proteomes" id="UP001141259">
    <property type="component" value="Unassembled WGS sequence"/>
</dbReference>
<evidence type="ECO:0000256" key="2">
    <source>
        <dbReference type="SAM" id="SignalP"/>
    </source>
</evidence>
<evidence type="ECO:0008006" key="5">
    <source>
        <dbReference type="Google" id="ProtNLM"/>
    </source>
</evidence>
<feature type="signal peptide" evidence="2">
    <location>
        <begin position="1"/>
        <end position="19"/>
    </location>
</feature>
<organism evidence="3 4">
    <name type="scientific">Umezawaea endophytica</name>
    <dbReference type="NCBI Taxonomy" id="1654476"/>
    <lineage>
        <taxon>Bacteria</taxon>
        <taxon>Bacillati</taxon>
        <taxon>Actinomycetota</taxon>
        <taxon>Actinomycetes</taxon>
        <taxon>Pseudonocardiales</taxon>
        <taxon>Pseudonocardiaceae</taxon>
        <taxon>Umezawaea</taxon>
    </lineage>
</organism>
<keyword evidence="2" id="KW-0732">Signal</keyword>
<name>A0A9X2VYF0_9PSEU</name>
<feature type="transmembrane region" description="Helical" evidence="1">
    <location>
        <begin position="62"/>
        <end position="79"/>
    </location>
</feature>
<gene>
    <name evidence="3" type="ORF">NZH93_46430</name>
</gene>
<evidence type="ECO:0000313" key="4">
    <source>
        <dbReference type="Proteomes" id="UP001141259"/>
    </source>
</evidence>
<comment type="caution">
    <text evidence="3">The sequence shown here is derived from an EMBL/GenBank/DDBJ whole genome shotgun (WGS) entry which is preliminary data.</text>
</comment>
<reference evidence="3" key="1">
    <citation type="submission" date="2022-08" db="EMBL/GenBank/DDBJ databases">
        <authorList>
            <person name="Tistechok S."/>
            <person name="Samborskyy M."/>
            <person name="Roman I."/>
        </authorList>
    </citation>
    <scope>NUCLEOTIDE SEQUENCE</scope>
    <source>
        <strain evidence="3">DSM 103496</strain>
    </source>
</reference>
<dbReference type="EMBL" id="JANYMP010000044">
    <property type="protein sequence ID" value="MCS7484314.1"/>
    <property type="molecule type" value="Genomic_DNA"/>
</dbReference>
<keyword evidence="4" id="KW-1185">Reference proteome</keyword>
<accession>A0A9X2VYF0</accession>
<keyword evidence="1" id="KW-0812">Transmembrane</keyword>
<sequence length="92" mass="10149">MALLIALVGAFTLVAPASAAEDTGVHVAARQTEVVTPSNTGPDLNPQQEPDLSIKAETKNKLWIGAIAVLLFVFVYWRNKRRYTKWRKGKKA</sequence>
<keyword evidence="1" id="KW-1133">Transmembrane helix</keyword>
<dbReference type="AlphaFoldDB" id="A0A9X2VYF0"/>
<keyword evidence="1" id="KW-0472">Membrane</keyword>